<name>A0A4Y9ZGE4_9AGAM</name>
<gene>
    <name evidence="2" type="ORF">EVG20_g520</name>
</gene>
<dbReference type="EMBL" id="SEOQ01000013">
    <property type="protein sequence ID" value="TFY72509.1"/>
    <property type="molecule type" value="Genomic_DNA"/>
</dbReference>
<reference evidence="2 3" key="1">
    <citation type="submission" date="2019-02" db="EMBL/GenBank/DDBJ databases">
        <title>Genome sequencing of the rare red list fungi Dentipellis fragilis.</title>
        <authorList>
            <person name="Buettner E."/>
            <person name="Kellner H."/>
        </authorList>
    </citation>
    <scope>NUCLEOTIDE SEQUENCE [LARGE SCALE GENOMIC DNA]</scope>
    <source>
        <strain evidence="2 3">DSM 105465</strain>
    </source>
</reference>
<sequence length="128" mass="14581">MLNLGPNLPGTTPDSTAPGPQASSIMPWRLEVQRKYAVCRYVNRRRRGHRKDMRYAYSVPAENRDAPSVKDTPKKSLLGSARIVLPLTFIVIEQKERYFELASGYSRALESPRPGCTIFNLDFWAVMH</sequence>
<organism evidence="2 3">
    <name type="scientific">Dentipellis fragilis</name>
    <dbReference type="NCBI Taxonomy" id="205917"/>
    <lineage>
        <taxon>Eukaryota</taxon>
        <taxon>Fungi</taxon>
        <taxon>Dikarya</taxon>
        <taxon>Basidiomycota</taxon>
        <taxon>Agaricomycotina</taxon>
        <taxon>Agaricomycetes</taxon>
        <taxon>Russulales</taxon>
        <taxon>Hericiaceae</taxon>
        <taxon>Dentipellis</taxon>
    </lineage>
</organism>
<evidence type="ECO:0000256" key="1">
    <source>
        <dbReference type="SAM" id="MobiDB-lite"/>
    </source>
</evidence>
<dbReference type="Proteomes" id="UP000298327">
    <property type="component" value="Unassembled WGS sequence"/>
</dbReference>
<evidence type="ECO:0000313" key="2">
    <source>
        <dbReference type="EMBL" id="TFY72509.1"/>
    </source>
</evidence>
<proteinExistence type="predicted"/>
<accession>A0A4Y9ZGE4</accession>
<dbReference type="AlphaFoldDB" id="A0A4Y9ZGE4"/>
<feature type="region of interest" description="Disordered" evidence="1">
    <location>
        <begin position="1"/>
        <end position="24"/>
    </location>
</feature>
<protein>
    <submittedName>
        <fullName evidence="2">Uncharacterized protein</fullName>
    </submittedName>
</protein>
<comment type="caution">
    <text evidence="2">The sequence shown here is derived from an EMBL/GenBank/DDBJ whole genome shotgun (WGS) entry which is preliminary data.</text>
</comment>
<keyword evidence="3" id="KW-1185">Reference proteome</keyword>
<evidence type="ECO:0000313" key="3">
    <source>
        <dbReference type="Proteomes" id="UP000298327"/>
    </source>
</evidence>